<dbReference type="Pfam" id="PF00583">
    <property type="entry name" value="Acetyltransf_1"/>
    <property type="match status" value="1"/>
</dbReference>
<keyword evidence="1" id="KW-0808">Transferase</keyword>
<dbReference type="Gene3D" id="3.40.630.30">
    <property type="match status" value="1"/>
</dbReference>
<dbReference type="PROSITE" id="PS51186">
    <property type="entry name" value="GNAT"/>
    <property type="match status" value="1"/>
</dbReference>
<gene>
    <name evidence="4" type="ORF">GCM10009096_18220</name>
</gene>
<evidence type="ECO:0000313" key="4">
    <source>
        <dbReference type="EMBL" id="GAA0476761.1"/>
    </source>
</evidence>
<dbReference type="CDD" id="cd04301">
    <property type="entry name" value="NAT_SF"/>
    <property type="match status" value="1"/>
</dbReference>
<evidence type="ECO:0000313" key="5">
    <source>
        <dbReference type="Proteomes" id="UP001500713"/>
    </source>
</evidence>
<dbReference type="SUPFAM" id="SSF55729">
    <property type="entry name" value="Acyl-CoA N-acyltransferases (Nat)"/>
    <property type="match status" value="1"/>
</dbReference>
<dbReference type="PANTHER" id="PTHR43877:SF2">
    <property type="entry name" value="AMINOALKYLPHOSPHONATE N-ACETYLTRANSFERASE-RELATED"/>
    <property type="match status" value="1"/>
</dbReference>
<dbReference type="InterPro" id="IPR000182">
    <property type="entry name" value="GNAT_dom"/>
</dbReference>
<dbReference type="InterPro" id="IPR050832">
    <property type="entry name" value="Bact_Acetyltransf"/>
</dbReference>
<proteinExistence type="predicted"/>
<accession>A0ABN1AHP4</accession>
<dbReference type="InterPro" id="IPR016181">
    <property type="entry name" value="Acyl_CoA_acyltransferase"/>
</dbReference>
<organism evidence="4 5">
    <name type="scientific">Parasphingorhabdus litoris</name>
    <dbReference type="NCBI Taxonomy" id="394733"/>
    <lineage>
        <taxon>Bacteria</taxon>
        <taxon>Pseudomonadati</taxon>
        <taxon>Pseudomonadota</taxon>
        <taxon>Alphaproteobacteria</taxon>
        <taxon>Sphingomonadales</taxon>
        <taxon>Sphingomonadaceae</taxon>
        <taxon>Parasphingorhabdus</taxon>
    </lineage>
</organism>
<reference evidence="4 5" key="1">
    <citation type="journal article" date="2019" name="Int. J. Syst. Evol. Microbiol.">
        <title>The Global Catalogue of Microorganisms (GCM) 10K type strain sequencing project: providing services to taxonomists for standard genome sequencing and annotation.</title>
        <authorList>
            <consortium name="The Broad Institute Genomics Platform"/>
            <consortium name="The Broad Institute Genome Sequencing Center for Infectious Disease"/>
            <person name="Wu L."/>
            <person name="Ma J."/>
        </authorList>
    </citation>
    <scope>NUCLEOTIDE SEQUENCE [LARGE SCALE GENOMIC DNA]</scope>
    <source>
        <strain evidence="4 5">JCM 14162</strain>
    </source>
</reference>
<dbReference type="RefSeq" id="WP_229954845.1">
    <property type="nucleotide sequence ID" value="NZ_BAAAEM010000002.1"/>
</dbReference>
<protein>
    <submittedName>
        <fullName evidence="4">GNAT family N-acetyltransferase</fullName>
    </submittedName>
</protein>
<sequence>MTATATLSQAPAATVIRADYANANHAADIVKMLRVYAMDPMGGGEDLSPEVQANLVPGLAATPAASSLLAYVGDEVAGLANLMTTFSSFGAKPLINIHDIVVAKDHRGSGVGRALFAEIETVAREAGACKVTLEVLEGNAPAKALYASLGYGDYQLDPKMGKALFWQKRLET</sequence>
<evidence type="ECO:0000256" key="2">
    <source>
        <dbReference type="ARBA" id="ARBA00023315"/>
    </source>
</evidence>
<keyword evidence="2" id="KW-0012">Acyltransferase</keyword>
<dbReference type="EMBL" id="BAAAEM010000002">
    <property type="protein sequence ID" value="GAA0476761.1"/>
    <property type="molecule type" value="Genomic_DNA"/>
</dbReference>
<dbReference type="Proteomes" id="UP001500713">
    <property type="component" value="Unassembled WGS sequence"/>
</dbReference>
<dbReference type="PANTHER" id="PTHR43877">
    <property type="entry name" value="AMINOALKYLPHOSPHONATE N-ACETYLTRANSFERASE-RELATED-RELATED"/>
    <property type="match status" value="1"/>
</dbReference>
<keyword evidence="5" id="KW-1185">Reference proteome</keyword>
<evidence type="ECO:0000256" key="1">
    <source>
        <dbReference type="ARBA" id="ARBA00022679"/>
    </source>
</evidence>
<comment type="caution">
    <text evidence="4">The sequence shown here is derived from an EMBL/GenBank/DDBJ whole genome shotgun (WGS) entry which is preliminary data.</text>
</comment>
<name>A0ABN1AHP4_9SPHN</name>
<feature type="domain" description="N-acetyltransferase" evidence="3">
    <location>
        <begin position="27"/>
        <end position="171"/>
    </location>
</feature>
<evidence type="ECO:0000259" key="3">
    <source>
        <dbReference type="PROSITE" id="PS51186"/>
    </source>
</evidence>